<organism evidence="2 3">
    <name type="scientific">Paraburkholderia tropica</name>
    <dbReference type="NCBI Taxonomy" id="92647"/>
    <lineage>
        <taxon>Bacteria</taxon>
        <taxon>Pseudomonadati</taxon>
        <taxon>Pseudomonadota</taxon>
        <taxon>Betaproteobacteria</taxon>
        <taxon>Burkholderiales</taxon>
        <taxon>Burkholderiaceae</taxon>
        <taxon>Paraburkholderia</taxon>
    </lineage>
</organism>
<dbReference type="Proteomes" id="UP000183529">
    <property type="component" value="Unassembled WGS sequence"/>
</dbReference>
<dbReference type="PROSITE" id="PS51819">
    <property type="entry name" value="VOC"/>
    <property type="match status" value="1"/>
</dbReference>
<dbReference type="InterPro" id="IPR004360">
    <property type="entry name" value="Glyas_Fos-R_dOase_dom"/>
</dbReference>
<feature type="domain" description="VOC" evidence="1">
    <location>
        <begin position="2"/>
        <end position="114"/>
    </location>
</feature>
<reference evidence="2 3" key="1">
    <citation type="submission" date="2016-10" db="EMBL/GenBank/DDBJ databases">
        <authorList>
            <person name="Varghese N."/>
            <person name="Submissions S."/>
        </authorList>
    </citation>
    <scope>NUCLEOTIDE SEQUENCE [LARGE SCALE GENOMIC DNA]</scope>
    <source>
        <strain evidence="2 3">LMG 22274</strain>
    </source>
</reference>
<evidence type="ECO:0000313" key="3">
    <source>
        <dbReference type="Proteomes" id="UP000183529"/>
    </source>
</evidence>
<dbReference type="InterPro" id="IPR029068">
    <property type="entry name" value="Glyas_Bleomycin-R_OHBP_Dase"/>
</dbReference>
<dbReference type="AlphaFoldDB" id="A0A1A5XJ55"/>
<dbReference type="Gene3D" id="3.10.180.10">
    <property type="entry name" value="2,3-Dihydroxybiphenyl 1,2-Dioxygenase, domain 1"/>
    <property type="match status" value="1"/>
</dbReference>
<proteinExistence type="predicted"/>
<dbReference type="OrthoDB" id="9008007at2"/>
<dbReference type="GO" id="GO:0016829">
    <property type="term" value="F:lyase activity"/>
    <property type="evidence" value="ECO:0007669"/>
    <property type="project" value="UniProtKB-KW"/>
</dbReference>
<dbReference type="RefSeq" id="WP_065058830.1">
    <property type="nucleotide sequence ID" value="NZ_CADFGN010000001.1"/>
</dbReference>
<dbReference type="EMBL" id="FNZM01000022">
    <property type="protein sequence ID" value="SEK12457.1"/>
    <property type="molecule type" value="Genomic_DNA"/>
</dbReference>
<comment type="caution">
    <text evidence="2">The sequence shown here is derived from an EMBL/GenBank/DDBJ whole genome shotgun (WGS) entry which is preliminary data.</text>
</comment>
<sequence length="116" mass="13097">MQLRTVYLKVNDMQISTAFWQRLLDQEPHKQSAKWTEFMIGANRLGLLLNDFGDELKGSSAVPVFEFEEAMLLDFMKRAIENGASVVMDGLKIEAMKSVVLSGPDGHEFELCMCHA</sequence>
<accession>A0A1A5XJ55</accession>
<dbReference type="Pfam" id="PF00903">
    <property type="entry name" value="Glyoxalase"/>
    <property type="match status" value="1"/>
</dbReference>
<dbReference type="InterPro" id="IPR037523">
    <property type="entry name" value="VOC_core"/>
</dbReference>
<protein>
    <submittedName>
        <fullName evidence="2">Predicted lactoylglutathione lyase</fullName>
    </submittedName>
</protein>
<gene>
    <name evidence="2" type="ORF">SAMN05216550_12225</name>
</gene>
<dbReference type="SUPFAM" id="SSF54593">
    <property type="entry name" value="Glyoxalase/Bleomycin resistance protein/Dihydroxybiphenyl dioxygenase"/>
    <property type="match status" value="1"/>
</dbReference>
<evidence type="ECO:0000313" key="2">
    <source>
        <dbReference type="EMBL" id="SEK12457.1"/>
    </source>
</evidence>
<keyword evidence="2" id="KW-0456">Lyase</keyword>
<evidence type="ECO:0000259" key="1">
    <source>
        <dbReference type="PROSITE" id="PS51819"/>
    </source>
</evidence>
<name>A0A1A5XJ55_9BURK</name>